<organism evidence="2 3">
    <name type="scientific">Aspergillus lucknowensis</name>
    <dbReference type="NCBI Taxonomy" id="176173"/>
    <lineage>
        <taxon>Eukaryota</taxon>
        <taxon>Fungi</taxon>
        <taxon>Dikarya</taxon>
        <taxon>Ascomycota</taxon>
        <taxon>Pezizomycotina</taxon>
        <taxon>Eurotiomycetes</taxon>
        <taxon>Eurotiomycetidae</taxon>
        <taxon>Eurotiales</taxon>
        <taxon>Aspergillaceae</taxon>
        <taxon>Aspergillus</taxon>
        <taxon>Aspergillus subgen. Nidulantes</taxon>
    </lineage>
</organism>
<name>A0ABR4LPH1_9EURO</name>
<evidence type="ECO:0008006" key="4">
    <source>
        <dbReference type="Google" id="ProtNLM"/>
    </source>
</evidence>
<dbReference type="RefSeq" id="XP_070884267.1">
    <property type="nucleotide sequence ID" value="XM_071034507.1"/>
</dbReference>
<dbReference type="InterPro" id="IPR052998">
    <property type="entry name" value="Hetero-Diels-Alderase-like"/>
</dbReference>
<evidence type="ECO:0000313" key="2">
    <source>
        <dbReference type="EMBL" id="KAL2865288.1"/>
    </source>
</evidence>
<comment type="caution">
    <text evidence="2">The sequence shown here is derived from an EMBL/GenBank/DDBJ whole genome shotgun (WGS) entry which is preliminary data.</text>
</comment>
<evidence type="ECO:0000256" key="1">
    <source>
        <dbReference type="SAM" id="SignalP"/>
    </source>
</evidence>
<dbReference type="EMBL" id="JBFXLQ010000033">
    <property type="protein sequence ID" value="KAL2865288.1"/>
    <property type="molecule type" value="Genomic_DNA"/>
</dbReference>
<dbReference type="SUPFAM" id="SSF63829">
    <property type="entry name" value="Calcium-dependent phosphotriesterase"/>
    <property type="match status" value="1"/>
</dbReference>
<reference evidence="2 3" key="1">
    <citation type="submission" date="2024-07" db="EMBL/GenBank/DDBJ databases">
        <title>Section-level genome sequencing and comparative genomics of Aspergillus sections Usti and Cavernicolus.</title>
        <authorList>
            <consortium name="Lawrence Berkeley National Laboratory"/>
            <person name="Nybo J.L."/>
            <person name="Vesth T.C."/>
            <person name="Theobald S."/>
            <person name="Frisvad J.C."/>
            <person name="Larsen T.O."/>
            <person name="Kjaerboelling I."/>
            <person name="Rothschild-Mancinelli K."/>
            <person name="Lyhne E.K."/>
            <person name="Kogle M.E."/>
            <person name="Barry K."/>
            <person name="Clum A."/>
            <person name="Na H."/>
            <person name="Ledsgaard L."/>
            <person name="Lin J."/>
            <person name="Lipzen A."/>
            <person name="Kuo A."/>
            <person name="Riley R."/>
            <person name="Mondo S."/>
            <person name="Labutti K."/>
            <person name="Haridas S."/>
            <person name="Pangalinan J."/>
            <person name="Salamov A.A."/>
            <person name="Simmons B.A."/>
            <person name="Magnuson J.K."/>
            <person name="Chen J."/>
            <person name="Drula E."/>
            <person name="Henrissat B."/>
            <person name="Wiebenga A."/>
            <person name="Lubbers R.J."/>
            <person name="Gomes A.C."/>
            <person name="Macurrencykelacurrency M.R."/>
            <person name="Stajich J."/>
            <person name="Grigoriev I.V."/>
            <person name="Mortensen U.H."/>
            <person name="De Vries R.P."/>
            <person name="Baker S.E."/>
            <person name="Andersen M.R."/>
        </authorList>
    </citation>
    <scope>NUCLEOTIDE SEQUENCE [LARGE SCALE GENOMIC DNA]</scope>
    <source>
        <strain evidence="2 3">CBS 449.75</strain>
    </source>
</reference>
<evidence type="ECO:0000313" key="3">
    <source>
        <dbReference type="Proteomes" id="UP001610432"/>
    </source>
</evidence>
<dbReference type="Gene3D" id="2.120.10.30">
    <property type="entry name" value="TolB, C-terminal domain"/>
    <property type="match status" value="1"/>
</dbReference>
<dbReference type="PANTHER" id="PTHR42060">
    <property type="entry name" value="NHL REPEAT-CONTAINING PROTEIN-RELATED"/>
    <property type="match status" value="1"/>
</dbReference>
<dbReference type="InterPro" id="IPR011042">
    <property type="entry name" value="6-blade_b-propeller_TolB-like"/>
</dbReference>
<protein>
    <recommendedName>
        <fullName evidence="4">Six-bladed beta-propeller-like protein</fullName>
    </recommendedName>
</protein>
<accession>A0ABR4LPH1</accession>
<dbReference type="GeneID" id="98149579"/>
<gene>
    <name evidence="2" type="ORF">BJX67DRAFT_389498</name>
</gene>
<keyword evidence="3" id="KW-1185">Reference proteome</keyword>
<keyword evidence="1" id="KW-0732">Signal</keyword>
<dbReference type="PANTHER" id="PTHR42060:SF1">
    <property type="entry name" value="NHL REPEAT-CONTAINING PROTEIN"/>
    <property type="match status" value="1"/>
</dbReference>
<feature type="chain" id="PRO_5046816651" description="Six-bladed beta-propeller-like protein" evidence="1">
    <location>
        <begin position="19"/>
        <end position="305"/>
    </location>
</feature>
<dbReference type="Proteomes" id="UP001610432">
    <property type="component" value="Unassembled WGS sequence"/>
</dbReference>
<proteinExistence type="predicted"/>
<sequence>MRVTTLLSLLSAATAVCGQEYTAHKLYQLDNGTWLENMAQRTGQSYYLRFTRLDSPEVMEVDPTHQHGDPRTVHTFDGATNATGITELSRDNYAVLTLNQAVDATTVSLWTLQMNASSPIATKVADKVAGSALLNGLAVVSPNIVLATDTLVGGIVRIDLKTGEADKVLEGDAFTKGVNGLKYSEPYLYYTNSLEGVFGRVSVDPSTGEPTGEAEVIASGDVLVGADDFALAYWTEAAFVANFENNNIVRVNFDNGTAEVVVKDIPAPTSATFGSSGGLYAVTSGTGSDGGASFWSIYVPDETYG</sequence>
<feature type="signal peptide" evidence="1">
    <location>
        <begin position="1"/>
        <end position="18"/>
    </location>
</feature>